<dbReference type="PANTHER" id="PTHR47526">
    <property type="entry name" value="ATP-DEPENDENT DNA HELICASE"/>
    <property type="match status" value="1"/>
</dbReference>
<keyword evidence="5" id="KW-1185">Reference proteome</keyword>
<dbReference type="SUPFAM" id="SSF52980">
    <property type="entry name" value="Restriction endonuclease-like"/>
    <property type="match status" value="1"/>
</dbReference>
<name>A0A2B4R8J9_STYPI</name>
<dbReference type="Gene3D" id="3.90.320.10">
    <property type="match status" value="1"/>
</dbReference>
<dbReference type="GO" id="GO:0008270">
    <property type="term" value="F:zinc ion binding"/>
    <property type="evidence" value="ECO:0007669"/>
    <property type="project" value="UniProtKB-KW"/>
</dbReference>
<gene>
    <name evidence="4" type="primary">TNR</name>
    <name evidence="4" type="ORF">AWC38_SpisGene21911</name>
</gene>
<dbReference type="GO" id="GO:0006281">
    <property type="term" value="P:DNA repair"/>
    <property type="evidence" value="ECO:0007669"/>
    <property type="project" value="UniProtKB-ARBA"/>
</dbReference>
<dbReference type="Pfam" id="PF00147">
    <property type="entry name" value="Fibrinogen_C"/>
    <property type="match status" value="1"/>
</dbReference>
<dbReference type="InterPro" id="IPR036056">
    <property type="entry name" value="Fibrinogen-like_C"/>
</dbReference>
<dbReference type="PROSITE" id="PS50800">
    <property type="entry name" value="SAP"/>
    <property type="match status" value="1"/>
</dbReference>
<evidence type="ECO:0000313" key="4">
    <source>
        <dbReference type="EMBL" id="PFX13971.1"/>
    </source>
</evidence>
<dbReference type="InterPro" id="IPR014716">
    <property type="entry name" value="Fibrinogen_a/b/g_C_1"/>
</dbReference>
<accession>A0A2B4R8J9</accession>
<dbReference type="AlphaFoldDB" id="A0A2B4R8J9"/>
<dbReference type="STRING" id="50429.A0A2B4R8J9"/>
<dbReference type="CDD" id="cd22343">
    <property type="entry name" value="PDDEXK_lambda_exonuclease-like"/>
    <property type="match status" value="1"/>
</dbReference>
<keyword evidence="1" id="KW-0479">Metal-binding</keyword>
<evidence type="ECO:0000259" key="2">
    <source>
        <dbReference type="PROSITE" id="PS50800"/>
    </source>
</evidence>
<dbReference type="InterPro" id="IPR011604">
    <property type="entry name" value="PDDEXK-like_dom_sf"/>
</dbReference>
<dbReference type="Pfam" id="PF02037">
    <property type="entry name" value="SAP"/>
    <property type="match status" value="1"/>
</dbReference>
<evidence type="ECO:0000259" key="3">
    <source>
        <dbReference type="PROSITE" id="PS50966"/>
    </source>
</evidence>
<comment type="caution">
    <text evidence="4">The sequence shown here is derived from an EMBL/GenBank/DDBJ whole genome shotgun (WGS) entry which is preliminary data.</text>
</comment>
<evidence type="ECO:0000313" key="5">
    <source>
        <dbReference type="Proteomes" id="UP000225706"/>
    </source>
</evidence>
<dbReference type="SUPFAM" id="SSF56496">
    <property type="entry name" value="Fibrinogen C-terminal domain-like"/>
    <property type="match status" value="1"/>
</dbReference>
<proteinExistence type="predicted"/>
<dbReference type="OrthoDB" id="5954879at2759"/>
<dbReference type="InterPro" id="IPR002181">
    <property type="entry name" value="Fibrinogen_a/b/g_C_dom"/>
</dbReference>
<evidence type="ECO:0000256" key="1">
    <source>
        <dbReference type="PROSITE-ProRule" id="PRU00325"/>
    </source>
</evidence>
<dbReference type="Pfam" id="PF09588">
    <property type="entry name" value="YqaJ"/>
    <property type="match status" value="1"/>
</dbReference>
<dbReference type="InterPro" id="IPR003034">
    <property type="entry name" value="SAP_dom"/>
</dbReference>
<dbReference type="PANTHER" id="PTHR47526:SF3">
    <property type="entry name" value="PHD-TYPE DOMAIN-CONTAINING PROTEIN"/>
    <property type="match status" value="1"/>
</dbReference>
<feature type="domain" description="SAP" evidence="2">
    <location>
        <begin position="169"/>
        <end position="203"/>
    </location>
</feature>
<dbReference type="EMBL" id="LSMT01000861">
    <property type="protein sequence ID" value="PFX13971.1"/>
    <property type="molecule type" value="Genomic_DNA"/>
</dbReference>
<dbReference type="InterPro" id="IPR007527">
    <property type="entry name" value="Znf_SWIM"/>
</dbReference>
<reference evidence="5" key="1">
    <citation type="journal article" date="2017" name="bioRxiv">
        <title>Comparative analysis of the genomes of Stylophora pistillata and Acropora digitifera provides evidence for extensive differences between species of corals.</title>
        <authorList>
            <person name="Voolstra C.R."/>
            <person name="Li Y."/>
            <person name="Liew Y.J."/>
            <person name="Baumgarten S."/>
            <person name="Zoccola D."/>
            <person name="Flot J.-F."/>
            <person name="Tambutte S."/>
            <person name="Allemand D."/>
            <person name="Aranda M."/>
        </authorList>
    </citation>
    <scope>NUCLEOTIDE SEQUENCE [LARGE SCALE GENOMIC DNA]</scope>
</reference>
<dbReference type="Proteomes" id="UP000225706">
    <property type="component" value="Unassembled WGS sequence"/>
</dbReference>
<organism evidence="4 5">
    <name type="scientific">Stylophora pistillata</name>
    <name type="common">Smooth cauliflower coral</name>
    <dbReference type="NCBI Taxonomy" id="50429"/>
    <lineage>
        <taxon>Eukaryota</taxon>
        <taxon>Metazoa</taxon>
        <taxon>Cnidaria</taxon>
        <taxon>Anthozoa</taxon>
        <taxon>Hexacorallia</taxon>
        <taxon>Scleractinia</taxon>
        <taxon>Astrocoeniina</taxon>
        <taxon>Pocilloporidae</taxon>
        <taxon>Stylophora</taxon>
    </lineage>
</organism>
<dbReference type="SUPFAM" id="SSF68906">
    <property type="entry name" value="SAP domain"/>
    <property type="match status" value="1"/>
</dbReference>
<dbReference type="InterPro" id="IPR019080">
    <property type="entry name" value="YqaJ_viral_recombinase"/>
</dbReference>
<keyword evidence="1" id="KW-0863">Zinc-finger</keyword>
<dbReference type="Gene3D" id="3.90.215.10">
    <property type="entry name" value="Gamma Fibrinogen, chain A, domain 1"/>
    <property type="match status" value="1"/>
</dbReference>
<dbReference type="PROSITE" id="PS50966">
    <property type="entry name" value="ZF_SWIM"/>
    <property type="match status" value="1"/>
</dbReference>
<sequence length="740" mass="82998">MALLISTARGMTTQKVSVISSLVNVWLGLNKINRLTQNETENKLRVDLVASNKAVYAEYASFGIGDRNSNYTLSLGNFSNNSVIHDGLTHHKGLSFGTWDRDPAGPGAPLWCIVLYCPFRGCAGDWVKLGVAKRHGAVLGDAVSKMADENTKVQLVKSDIPGAELPKPAEFCTVAILKRWLSCRGAKVSGNRKDLIKRVNDYINNGLSNNLVDPDGGVNVQKKRLKLGLIQEVNPTCNAEFPADGFQVGISCVPRIGYNHIWKYLIEDVEFKKQLSVEKPIVKGYNFFKSGKVLGLYSKSENGLVYVKSQVQPSYSKGGSVYAVKIIIHANSEIQKAFCPCPAGNDGRCNHLAASLFAMEDIFNKTVNMKETDTDQLPCTSKPCTWNVPKKRKQEPSTIQGVNFQKHVYGKESKAPRAPTPPVAVSQSVNDFESIFEKIKNTETKTGKKIGLSYIIPHTLPEKELLPPSEPESINRTPAKWEVVSPVKDAPLSMSDIEQKALRAKERLFDSVNDIKEIVEMTKGQHETRMWFDVRQPRITASKSKRCLLRPTTSPTKAVSEVLYPKQVQTNAMKDGIESESSIIQIFEHETGNKVLKSGFFISDTHPFLGASPDGLVDEDKIVEVKKIVLKEGESLEDGMCRLGIYKRFEQQLVLNNNHKYYYQIQQQLFCAKRSICYFIVSSVRGTHRDTVQFDSAFWENIMPRLESFYFDHVFPELVYPRILTGESRWNKDLQFPRLA</sequence>
<dbReference type="InterPro" id="IPR036361">
    <property type="entry name" value="SAP_dom_sf"/>
</dbReference>
<protein>
    <submittedName>
        <fullName evidence="4">Tenascin-R</fullName>
    </submittedName>
</protein>
<feature type="domain" description="SWIM-type" evidence="3">
    <location>
        <begin position="324"/>
        <end position="360"/>
    </location>
</feature>
<keyword evidence="1" id="KW-0862">Zinc</keyword>
<dbReference type="InterPro" id="IPR011335">
    <property type="entry name" value="Restrct_endonuc-II-like"/>
</dbReference>